<evidence type="ECO:0000313" key="9">
    <source>
        <dbReference type="Proteomes" id="UP000199572"/>
    </source>
</evidence>
<evidence type="ECO:0000256" key="2">
    <source>
        <dbReference type="ARBA" id="ARBA00006275"/>
    </source>
</evidence>
<evidence type="ECO:0000256" key="4">
    <source>
        <dbReference type="ARBA" id="ARBA00023136"/>
    </source>
</evidence>
<evidence type="ECO:0000256" key="3">
    <source>
        <dbReference type="ARBA" id="ARBA00022729"/>
    </source>
</evidence>
<dbReference type="STRING" id="390241.SAMN04488023_13035"/>
<organism evidence="8 9">
    <name type="scientific">Pedobacter rhizosphaerae</name>
    <dbReference type="NCBI Taxonomy" id="390241"/>
    <lineage>
        <taxon>Bacteria</taxon>
        <taxon>Pseudomonadati</taxon>
        <taxon>Bacteroidota</taxon>
        <taxon>Sphingobacteriia</taxon>
        <taxon>Sphingobacteriales</taxon>
        <taxon>Sphingobacteriaceae</taxon>
        <taxon>Pedobacter</taxon>
    </lineage>
</organism>
<dbReference type="Pfam" id="PF14322">
    <property type="entry name" value="SusD-like_3"/>
    <property type="match status" value="1"/>
</dbReference>
<dbReference type="PROSITE" id="PS51257">
    <property type="entry name" value="PROKAR_LIPOPROTEIN"/>
    <property type="match status" value="1"/>
</dbReference>
<feature type="domain" description="SusD-like N-terminal" evidence="7">
    <location>
        <begin position="109"/>
        <end position="211"/>
    </location>
</feature>
<evidence type="ECO:0000313" key="8">
    <source>
        <dbReference type="EMBL" id="SES08195.1"/>
    </source>
</evidence>
<dbReference type="Gene3D" id="1.25.40.390">
    <property type="match status" value="1"/>
</dbReference>
<proteinExistence type="inferred from homology"/>
<keyword evidence="3" id="KW-0732">Signal</keyword>
<dbReference type="InterPro" id="IPR011990">
    <property type="entry name" value="TPR-like_helical_dom_sf"/>
</dbReference>
<dbReference type="Proteomes" id="UP000199572">
    <property type="component" value="Unassembled WGS sequence"/>
</dbReference>
<keyword evidence="5" id="KW-0998">Cell outer membrane</keyword>
<dbReference type="EMBL" id="FOGG01000030">
    <property type="protein sequence ID" value="SES08195.1"/>
    <property type="molecule type" value="Genomic_DNA"/>
</dbReference>
<protein>
    <submittedName>
        <fullName evidence="8">Starch-binding associating with outer membrane</fullName>
    </submittedName>
</protein>
<dbReference type="InterPro" id="IPR033985">
    <property type="entry name" value="SusD-like_N"/>
</dbReference>
<evidence type="ECO:0000259" key="7">
    <source>
        <dbReference type="Pfam" id="PF14322"/>
    </source>
</evidence>
<comment type="similarity">
    <text evidence="2">Belongs to the SusD family.</text>
</comment>
<keyword evidence="4" id="KW-0472">Membrane</keyword>
<gene>
    <name evidence="8" type="ORF">SAMN04488023_13035</name>
</gene>
<evidence type="ECO:0000256" key="1">
    <source>
        <dbReference type="ARBA" id="ARBA00004442"/>
    </source>
</evidence>
<sequence length="513" mass="58088">MKASNQNRSTKMKKILYVFLCSLVVLTGCNKALETDSTRVVGEKNMWNTVEDARAGILGVYALTRAALSDNNGHWIYGDVRAAEFTSPKRQDLKAVISNNLNASYPVVESLSDWTRFYAIVNAANVFLENIAHVKANDKRYTDNTMTVDIAQARFLRAFAYFYMVRLWGDVPFITSSNEGVFENKPRESQAKILAWAEQEMLKAATDLPFVYSGGDVQQPTDYYNETSGRWGGALATKNTAYAVLAHVAAWTANYTSVATYTKFVMDNYSKSGIGFTSTNDLTNSNGFFYNKNTRQMFGFNSDWGHVDGSSTGHIEELTLAEPVTTKTVPDIYLPKDSILKYFNLPNDDRFTIDTLGQAVSERYFTNFNGKYPIFSKIKVIQGGGTDPNFRYFTSALIFTRLEDVVLLRAEALAVLGDRIGATDALIQILARRVKAESVIYINYDDLIKAIFEERHRELLGEGQRWFDLIRYNKIKQNDPKFMNLINSGGIYWPISRKLISQNNLLTQNPYWR</sequence>
<dbReference type="SUPFAM" id="SSF48452">
    <property type="entry name" value="TPR-like"/>
    <property type="match status" value="1"/>
</dbReference>
<name>A0A1H9UFH6_9SPHI</name>
<dbReference type="GO" id="GO:0009279">
    <property type="term" value="C:cell outer membrane"/>
    <property type="evidence" value="ECO:0007669"/>
    <property type="project" value="UniProtKB-SubCell"/>
</dbReference>
<dbReference type="AlphaFoldDB" id="A0A1H9UFH6"/>
<dbReference type="CDD" id="cd08977">
    <property type="entry name" value="SusD"/>
    <property type="match status" value="1"/>
</dbReference>
<accession>A0A1H9UFH6</accession>
<dbReference type="InterPro" id="IPR012944">
    <property type="entry name" value="SusD_RagB_dom"/>
</dbReference>
<feature type="domain" description="RagB/SusD" evidence="6">
    <location>
        <begin position="382"/>
        <end position="512"/>
    </location>
</feature>
<evidence type="ECO:0000256" key="5">
    <source>
        <dbReference type="ARBA" id="ARBA00023237"/>
    </source>
</evidence>
<evidence type="ECO:0000259" key="6">
    <source>
        <dbReference type="Pfam" id="PF07980"/>
    </source>
</evidence>
<keyword evidence="9" id="KW-1185">Reference proteome</keyword>
<reference evidence="8 9" key="1">
    <citation type="submission" date="2016-10" db="EMBL/GenBank/DDBJ databases">
        <authorList>
            <person name="de Groot N.N."/>
        </authorList>
    </citation>
    <scope>NUCLEOTIDE SEQUENCE [LARGE SCALE GENOMIC DNA]</scope>
    <source>
        <strain evidence="8 9">DSM 18610</strain>
    </source>
</reference>
<dbReference type="Pfam" id="PF07980">
    <property type="entry name" value="SusD_RagB"/>
    <property type="match status" value="1"/>
</dbReference>
<comment type="subcellular location">
    <subcellularLocation>
        <location evidence="1">Cell outer membrane</location>
    </subcellularLocation>
</comment>